<dbReference type="HOGENOM" id="CLU_3053152_0_0_1"/>
<dbReference type="Proteomes" id="UP000032141">
    <property type="component" value="Chromosome C6"/>
</dbReference>
<dbReference type="eggNOG" id="KOG1339">
    <property type="taxonomic scope" value="Eukaryota"/>
</dbReference>
<organism evidence="1 2">
    <name type="scientific">Brassica oleracea var. oleracea</name>
    <dbReference type="NCBI Taxonomy" id="109376"/>
    <lineage>
        <taxon>Eukaryota</taxon>
        <taxon>Viridiplantae</taxon>
        <taxon>Streptophyta</taxon>
        <taxon>Embryophyta</taxon>
        <taxon>Tracheophyta</taxon>
        <taxon>Spermatophyta</taxon>
        <taxon>Magnoliopsida</taxon>
        <taxon>eudicotyledons</taxon>
        <taxon>Gunneridae</taxon>
        <taxon>Pentapetalae</taxon>
        <taxon>rosids</taxon>
        <taxon>malvids</taxon>
        <taxon>Brassicales</taxon>
        <taxon>Brassicaceae</taxon>
        <taxon>Brassiceae</taxon>
        <taxon>Brassica</taxon>
    </lineage>
</organism>
<dbReference type="OMA" id="HNNICAY"/>
<name>A0A0D3CR84_BRAOL</name>
<dbReference type="InterPro" id="IPR021109">
    <property type="entry name" value="Peptidase_aspartic_dom_sf"/>
</dbReference>
<reference evidence="1 2" key="1">
    <citation type="journal article" date="2014" name="Genome Biol.">
        <title>Transcriptome and methylome profiling reveals relics of genome dominance in the mesopolyploid Brassica oleracea.</title>
        <authorList>
            <person name="Parkin I.A."/>
            <person name="Koh C."/>
            <person name="Tang H."/>
            <person name="Robinson S.J."/>
            <person name="Kagale S."/>
            <person name="Clarke W.E."/>
            <person name="Town C.D."/>
            <person name="Nixon J."/>
            <person name="Krishnakumar V."/>
            <person name="Bidwell S.L."/>
            <person name="Denoeud F."/>
            <person name="Belcram H."/>
            <person name="Links M.G."/>
            <person name="Just J."/>
            <person name="Clarke C."/>
            <person name="Bender T."/>
            <person name="Huebert T."/>
            <person name="Mason A.S."/>
            <person name="Pires J.C."/>
            <person name="Barker G."/>
            <person name="Moore J."/>
            <person name="Walley P.G."/>
            <person name="Manoli S."/>
            <person name="Batley J."/>
            <person name="Edwards D."/>
            <person name="Nelson M.N."/>
            <person name="Wang X."/>
            <person name="Paterson A.H."/>
            <person name="King G."/>
            <person name="Bancroft I."/>
            <person name="Chalhoub B."/>
            <person name="Sharpe A.G."/>
        </authorList>
    </citation>
    <scope>NUCLEOTIDE SEQUENCE</scope>
    <source>
        <strain evidence="1 2">cv. TO1000</strain>
    </source>
</reference>
<protein>
    <recommendedName>
        <fullName evidence="3">Xylanase inhibitor N-terminal domain-containing protein</fullName>
    </recommendedName>
</protein>
<dbReference type="Gramene" id="Bo6g037280.1">
    <property type="protein sequence ID" value="Bo6g037280.1"/>
    <property type="gene ID" value="Bo6g037280"/>
</dbReference>
<evidence type="ECO:0008006" key="3">
    <source>
        <dbReference type="Google" id="ProtNLM"/>
    </source>
</evidence>
<keyword evidence="2" id="KW-1185">Reference proteome</keyword>
<sequence>MSVRIPLFSCSGSWGVLSSNSGCSAHNNICAYTQYGDGSGTSGFFVFDVLQFER</sequence>
<proteinExistence type="predicted"/>
<evidence type="ECO:0000313" key="2">
    <source>
        <dbReference type="Proteomes" id="UP000032141"/>
    </source>
</evidence>
<dbReference type="Gene3D" id="2.40.70.10">
    <property type="entry name" value="Acid Proteases"/>
    <property type="match status" value="1"/>
</dbReference>
<dbReference type="STRING" id="109376.A0A0D3CR84"/>
<dbReference type="AlphaFoldDB" id="A0A0D3CR84"/>
<reference evidence="1" key="2">
    <citation type="submission" date="2015-03" db="UniProtKB">
        <authorList>
            <consortium name="EnsemblPlants"/>
        </authorList>
    </citation>
    <scope>IDENTIFICATION</scope>
</reference>
<evidence type="ECO:0000313" key="1">
    <source>
        <dbReference type="EnsemblPlants" id="Bo6g037280.1"/>
    </source>
</evidence>
<dbReference type="EnsemblPlants" id="Bo6g037280.1">
    <property type="protein sequence ID" value="Bo6g037280.1"/>
    <property type="gene ID" value="Bo6g037280"/>
</dbReference>
<accession>A0A0D3CR84</accession>